<proteinExistence type="predicted"/>
<accession>A0A9P4JE17</accession>
<dbReference type="GO" id="GO:0005506">
    <property type="term" value="F:iron ion binding"/>
    <property type="evidence" value="ECO:0007669"/>
    <property type="project" value="InterPro"/>
</dbReference>
<dbReference type="Proteomes" id="UP000799536">
    <property type="component" value="Unassembled WGS sequence"/>
</dbReference>
<dbReference type="Gene3D" id="1.10.630.10">
    <property type="entry name" value="Cytochrome P450"/>
    <property type="match status" value="1"/>
</dbReference>
<dbReference type="AlphaFoldDB" id="A0A9P4JE17"/>
<reference evidence="1" key="1">
    <citation type="journal article" date="2020" name="Stud. Mycol.">
        <title>101 Dothideomycetes genomes: a test case for predicting lifestyles and emergence of pathogens.</title>
        <authorList>
            <person name="Haridas S."/>
            <person name="Albert R."/>
            <person name="Binder M."/>
            <person name="Bloem J."/>
            <person name="Labutti K."/>
            <person name="Salamov A."/>
            <person name="Andreopoulos B."/>
            <person name="Baker S."/>
            <person name="Barry K."/>
            <person name="Bills G."/>
            <person name="Bluhm B."/>
            <person name="Cannon C."/>
            <person name="Castanera R."/>
            <person name="Culley D."/>
            <person name="Daum C."/>
            <person name="Ezra D."/>
            <person name="Gonzalez J."/>
            <person name="Henrissat B."/>
            <person name="Kuo A."/>
            <person name="Liang C."/>
            <person name="Lipzen A."/>
            <person name="Lutzoni F."/>
            <person name="Magnuson J."/>
            <person name="Mondo S."/>
            <person name="Nolan M."/>
            <person name="Ohm R."/>
            <person name="Pangilinan J."/>
            <person name="Park H.-J."/>
            <person name="Ramirez L."/>
            <person name="Alfaro M."/>
            <person name="Sun H."/>
            <person name="Tritt A."/>
            <person name="Yoshinaga Y."/>
            <person name="Zwiers L.-H."/>
            <person name="Turgeon B."/>
            <person name="Goodwin S."/>
            <person name="Spatafora J."/>
            <person name="Crous P."/>
            <person name="Grigoriev I."/>
        </authorList>
    </citation>
    <scope>NUCLEOTIDE SEQUENCE</scope>
    <source>
        <strain evidence="1">ATCC 74209</strain>
    </source>
</reference>
<comment type="caution">
    <text evidence="1">The sequence shown here is derived from an EMBL/GenBank/DDBJ whole genome shotgun (WGS) entry which is preliminary data.</text>
</comment>
<gene>
    <name evidence="1" type="ORF">GQ43DRAFT_436283</name>
</gene>
<dbReference type="GO" id="GO:0016705">
    <property type="term" value="F:oxidoreductase activity, acting on paired donors, with incorporation or reduction of molecular oxygen"/>
    <property type="evidence" value="ECO:0007669"/>
    <property type="project" value="InterPro"/>
</dbReference>
<dbReference type="EMBL" id="ML994473">
    <property type="protein sequence ID" value="KAF2196121.1"/>
    <property type="molecule type" value="Genomic_DNA"/>
</dbReference>
<name>A0A9P4JE17_9PLEO</name>
<organism evidence="1 2">
    <name type="scientific">Delitschia confertaspora ATCC 74209</name>
    <dbReference type="NCBI Taxonomy" id="1513339"/>
    <lineage>
        <taxon>Eukaryota</taxon>
        <taxon>Fungi</taxon>
        <taxon>Dikarya</taxon>
        <taxon>Ascomycota</taxon>
        <taxon>Pezizomycotina</taxon>
        <taxon>Dothideomycetes</taxon>
        <taxon>Pleosporomycetidae</taxon>
        <taxon>Pleosporales</taxon>
        <taxon>Delitschiaceae</taxon>
        <taxon>Delitschia</taxon>
    </lineage>
</organism>
<evidence type="ECO:0000313" key="1">
    <source>
        <dbReference type="EMBL" id="KAF2196121.1"/>
    </source>
</evidence>
<sequence>MSNCGFLAVSDIVSLKNCATSDVTVGKWTLPQKEVAMVASYVPHMNEKFWNSKNGQYPIDTFWAERFSRKAGDEDSGPIRKEIWESLGNDGRKTEKEQEDNYFDMKGTDGSWIHYGG</sequence>
<keyword evidence="2" id="KW-1185">Reference proteome</keyword>
<protein>
    <submittedName>
        <fullName evidence="1">Uncharacterized protein</fullName>
    </submittedName>
</protein>
<dbReference type="OrthoDB" id="1470350at2759"/>
<dbReference type="InterPro" id="IPR036396">
    <property type="entry name" value="Cyt_P450_sf"/>
</dbReference>
<dbReference type="GO" id="GO:0004497">
    <property type="term" value="F:monooxygenase activity"/>
    <property type="evidence" value="ECO:0007669"/>
    <property type="project" value="InterPro"/>
</dbReference>
<evidence type="ECO:0000313" key="2">
    <source>
        <dbReference type="Proteomes" id="UP000799536"/>
    </source>
</evidence>
<dbReference type="GO" id="GO:0020037">
    <property type="term" value="F:heme binding"/>
    <property type="evidence" value="ECO:0007669"/>
    <property type="project" value="InterPro"/>
</dbReference>